<gene>
    <name evidence="6" type="ORF">EDC57_0513</name>
</gene>
<organism evidence="6 7">
    <name type="scientific">Inmirania thermothiophila</name>
    <dbReference type="NCBI Taxonomy" id="1750597"/>
    <lineage>
        <taxon>Bacteria</taxon>
        <taxon>Pseudomonadati</taxon>
        <taxon>Pseudomonadota</taxon>
        <taxon>Gammaproteobacteria</taxon>
        <taxon>Chromatiales</taxon>
        <taxon>Ectothiorhodospiraceae</taxon>
        <taxon>Inmirania</taxon>
    </lineage>
</organism>
<dbReference type="GO" id="GO:0016301">
    <property type="term" value="F:kinase activity"/>
    <property type="evidence" value="ECO:0007669"/>
    <property type="project" value="UniProtKB-KW"/>
</dbReference>
<evidence type="ECO:0000256" key="4">
    <source>
        <dbReference type="RuleBase" id="RU003704"/>
    </source>
</evidence>
<keyword evidence="2 4" id="KW-0808">Transferase</keyword>
<keyword evidence="3 4" id="KW-0418">Kinase</keyword>
<comment type="caution">
    <text evidence="6">The sequence shown here is derived from an EMBL/GenBank/DDBJ whole genome shotgun (WGS) entry which is preliminary data.</text>
</comment>
<comment type="similarity">
    <text evidence="1 4">Belongs to the carbohydrate kinase PfkB family.</text>
</comment>
<evidence type="ECO:0000256" key="3">
    <source>
        <dbReference type="ARBA" id="ARBA00022777"/>
    </source>
</evidence>
<dbReference type="PANTHER" id="PTHR42774:SF3">
    <property type="entry name" value="KETOHEXOKINASE"/>
    <property type="match status" value="1"/>
</dbReference>
<dbReference type="InterPro" id="IPR002173">
    <property type="entry name" value="Carboh/pur_kinase_PfkB_CS"/>
</dbReference>
<keyword evidence="7" id="KW-1185">Reference proteome</keyword>
<name>A0A3N1Y712_9GAMM</name>
<evidence type="ECO:0000256" key="2">
    <source>
        <dbReference type="ARBA" id="ARBA00022679"/>
    </source>
</evidence>
<dbReference type="EMBL" id="RJVI01000001">
    <property type="protein sequence ID" value="ROR34614.1"/>
    <property type="molecule type" value="Genomic_DNA"/>
</dbReference>
<dbReference type="InterPro" id="IPR052562">
    <property type="entry name" value="Ketohexokinase-related"/>
</dbReference>
<dbReference type="Gene3D" id="3.40.1190.20">
    <property type="match status" value="1"/>
</dbReference>
<protein>
    <submittedName>
        <fullName evidence="6">Ketohexokinase</fullName>
    </submittedName>
</protein>
<dbReference type="Pfam" id="PF00294">
    <property type="entry name" value="PfkB"/>
    <property type="match status" value="2"/>
</dbReference>
<proteinExistence type="inferred from homology"/>
<dbReference type="Proteomes" id="UP000276634">
    <property type="component" value="Unassembled WGS sequence"/>
</dbReference>
<accession>A0A3N1Y712</accession>
<feature type="domain" description="Carbohydrate kinase PfkB" evidence="5">
    <location>
        <begin position="186"/>
        <end position="280"/>
    </location>
</feature>
<dbReference type="PROSITE" id="PS00584">
    <property type="entry name" value="PFKB_KINASES_2"/>
    <property type="match status" value="1"/>
</dbReference>
<evidence type="ECO:0000313" key="7">
    <source>
        <dbReference type="Proteomes" id="UP000276634"/>
    </source>
</evidence>
<dbReference type="SUPFAM" id="SSF53613">
    <property type="entry name" value="Ribokinase-like"/>
    <property type="match status" value="1"/>
</dbReference>
<dbReference type="PRINTS" id="PR00990">
    <property type="entry name" value="RIBOKINASE"/>
</dbReference>
<dbReference type="InterPro" id="IPR029056">
    <property type="entry name" value="Ribokinase-like"/>
</dbReference>
<feature type="domain" description="Carbohydrate kinase PfkB" evidence="5">
    <location>
        <begin position="6"/>
        <end position="110"/>
    </location>
</feature>
<reference evidence="6 7" key="1">
    <citation type="submission" date="2018-11" db="EMBL/GenBank/DDBJ databases">
        <title>Genomic Encyclopedia of Type Strains, Phase IV (KMG-IV): sequencing the most valuable type-strain genomes for metagenomic binning, comparative biology and taxonomic classification.</title>
        <authorList>
            <person name="Goeker M."/>
        </authorList>
    </citation>
    <scope>NUCLEOTIDE SEQUENCE [LARGE SCALE GENOMIC DNA]</scope>
    <source>
        <strain evidence="6 7">DSM 100275</strain>
    </source>
</reference>
<evidence type="ECO:0000256" key="1">
    <source>
        <dbReference type="ARBA" id="ARBA00010688"/>
    </source>
</evidence>
<dbReference type="PANTHER" id="PTHR42774">
    <property type="entry name" value="PHOSPHOTRANSFERASE SYSTEM TRANSPORT PROTEIN"/>
    <property type="match status" value="1"/>
</dbReference>
<evidence type="ECO:0000313" key="6">
    <source>
        <dbReference type="EMBL" id="ROR34614.1"/>
    </source>
</evidence>
<dbReference type="RefSeq" id="WP_123399945.1">
    <property type="nucleotide sequence ID" value="NZ_RJVI01000001.1"/>
</dbReference>
<dbReference type="OrthoDB" id="9813569at2"/>
<sequence>MARGPILVVGNVVVDLVLEVAPLPRPDEEVRADGAWLDVGGNGANVARVLAALGREVALAAVLPGPPWEGLVRGALAGVELAHALAAPGQALSAVLLDRGAGTRTIVHHRALPEYPAEALAALAGPRWGWAHIEARDGRIQAGLVAGLREAGVAVSVEVEKERPGLEALLAEAAVAVFSRPFAEGRGARGPEDAAARLAGLAPGAVVVATWGAEGCAVRLADGRVVRVAGEPVAGPADTLGAGDVFQAGLVAALARGADAVTAAREGAALAARRCRTRGLGRFVAALRAR</sequence>
<dbReference type="AlphaFoldDB" id="A0A3N1Y712"/>
<dbReference type="InterPro" id="IPR002139">
    <property type="entry name" value="Ribo/fructo_kinase"/>
</dbReference>
<evidence type="ECO:0000259" key="5">
    <source>
        <dbReference type="Pfam" id="PF00294"/>
    </source>
</evidence>
<dbReference type="InterPro" id="IPR011611">
    <property type="entry name" value="PfkB_dom"/>
</dbReference>